<name>A0A5K3EEF0_MESCO</name>
<dbReference type="PROSITE" id="PS50055">
    <property type="entry name" value="TYR_PHOSPHATASE_PTP"/>
    <property type="match status" value="2"/>
</dbReference>
<dbReference type="PRINTS" id="PR00700">
    <property type="entry name" value="PRTYPHPHTASE"/>
</dbReference>
<dbReference type="InterPro" id="IPR029021">
    <property type="entry name" value="Prot-tyrosine_phosphatase-like"/>
</dbReference>
<feature type="domain" description="Tyrosine specific protein phosphatases" evidence="7">
    <location>
        <begin position="1"/>
        <end position="52"/>
    </location>
</feature>
<feature type="domain" description="Tyrosine-protein phosphatase" evidence="6">
    <location>
        <begin position="99"/>
        <end position="378"/>
    </location>
</feature>
<feature type="compositionally biased region" description="Pro residues" evidence="5">
    <location>
        <begin position="442"/>
        <end position="452"/>
    </location>
</feature>
<evidence type="ECO:0000256" key="4">
    <source>
        <dbReference type="ARBA" id="ARBA00022912"/>
    </source>
</evidence>
<feature type="domain" description="Tyrosine specific protein phosphatases" evidence="7">
    <location>
        <begin position="293"/>
        <end position="369"/>
    </location>
</feature>
<protein>
    <recommendedName>
        <fullName evidence="2">protein-tyrosine-phosphatase</fullName>
        <ecNumber evidence="2">3.1.3.48</ecNumber>
    </recommendedName>
</protein>
<dbReference type="PROSITE" id="PS50056">
    <property type="entry name" value="TYR_PHOSPHATASE_2"/>
    <property type="match status" value="2"/>
</dbReference>
<evidence type="ECO:0000256" key="1">
    <source>
        <dbReference type="ARBA" id="ARBA00009580"/>
    </source>
</evidence>
<dbReference type="CDD" id="cd00047">
    <property type="entry name" value="PTPc"/>
    <property type="match status" value="1"/>
</dbReference>
<dbReference type="WBParaSite" id="MCU_000005-RA">
    <property type="protein sequence ID" value="MCU_000005-RA"/>
    <property type="gene ID" value="MCU_000005"/>
</dbReference>
<dbReference type="Pfam" id="PF00102">
    <property type="entry name" value="Y_phosphatase"/>
    <property type="match status" value="2"/>
</dbReference>
<keyword evidence="3" id="KW-0378">Hydrolase</keyword>
<dbReference type="SMART" id="SM00404">
    <property type="entry name" value="PTPc_motif"/>
    <property type="match status" value="1"/>
</dbReference>
<evidence type="ECO:0000259" key="6">
    <source>
        <dbReference type="PROSITE" id="PS50055"/>
    </source>
</evidence>
<dbReference type="InterPro" id="IPR003595">
    <property type="entry name" value="Tyr_Pase_cat"/>
</dbReference>
<dbReference type="SUPFAM" id="SSF52799">
    <property type="entry name" value="(Phosphotyrosine protein) phosphatases II"/>
    <property type="match status" value="2"/>
</dbReference>
<evidence type="ECO:0000256" key="3">
    <source>
        <dbReference type="ARBA" id="ARBA00022801"/>
    </source>
</evidence>
<dbReference type="AlphaFoldDB" id="A0A5K3EEF0"/>
<evidence type="ECO:0000256" key="2">
    <source>
        <dbReference type="ARBA" id="ARBA00013064"/>
    </source>
</evidence>
<evidence type="ECO:0000259" key="7">
    <source>
        <dbReference type="PROSITE" id="PS50056"/>
    </source>
</evidence>
<dbReference type="GO" id="GO:0004725">
    <property type="term" value="F:protein tyrosine phosphatase activity"/>
    <property type="evidence" value="ECO:0007669"/>
    <property type="project" value="InterPro"/>
</dbReference>
<reference evidence="8" key="1">
    <citation type="submission" date="2019-11" db="UniProtKB">
        <authorList>
            <consortium name="WormBaseParasite"/>
        </authorList>
    </citation>
    <scope>IDENTIFICATION</scope>
</reference>
<feature type="region of interest" description="Disordered" evidence="5">
    <location>
        <begin position="419"/>
        <end position="473"/>
    </location>
</feature>
<dbReference type="InterPro" id="IPR000242">
    <property type="entry name" value="PTP_cat"/>
</dbReference>
<dbReference type="EC" id="3.1.3.48" evidence="2"/>
<dbReference type="InterPro" id="IPR000387">
    <property type="entry name" value="Tyr_Pase_dom"/>
</dbReference>
<proteinExistence type="inferred from homology"/>
<dbReference type="SMART" id="SM00194">
    <property type="entry name" value="PTPc"/>
    <property type="match status" value="1"/>
</dbReference>
<sequence length="609" mass="68542">DGSGRTGTFICINELLDVIRKDVIGSSVPLAQYALKVATSRPQMIESVEQYAFIYTVISEWVRSGGETSVPLESLPLVMQQLRRPPKSGYGIGHCSSKYEAELTLINRLVKPLTVGECAGGHRLENRRKSRNVLIQPPERARPYLTTQDSGDGNDYINAVFVDGYRAKNQYIVTQWPLMWTLCDFWCLVVDFQVSAIALLNPYKLGDQKYPVFWPTVKTAHPSMRFGPIGLELREVYAETDEEPGAFLLSVKKSGMAAFNPFMPNRAENINRDVLIVNTSKWPTSAMDESSCDTVVQMAYLARKWNVMTDETNPILVVSSDGVSRAGVFCAISICMERILAQSEVDVFRAVEIVKQNRPQLVPDLIEYKQCYNCVIRMASLLDDQIKANECERSKDPIEIFDELDRKRAVGELRPELIDTADQSFKQTPNPASRTQLFSPKKLPPPSTPAYPTPTTSPKLVANDLPKHSMPTIYRNQTPRRLPAVTERCERHLPNLSQTRRRFACQSQASVPTLRSHRILPTTARRRLPTLNSIIENPLTSPPSNRTKKVLPPIVNSYTRDEFAQPVSDQFKTQIRCNGSRGTGNDLVALRKPLVRTETETTYLTSLFG</sequence>
<comment type="similarity">
    <text evidence="1">Belongs to the protein-tyrosine phosphatase family.</text>
</comment>
<dbReference type="Gene3D" id="3.90.190.10">
    <property type="entry name" value="Protein tyrosine phosphatase superfamily"/>
    <property type="match status" value="2"/>
</dbReference>
<accession>A0A5K3EEF0</accession>
<organism evidence="8">
    <name type="scientific">Mesocestoides corti</name>
    <name type="common">Flatworm</name>
    <dbReference type="NCBI Taxonomy" id="53468"/>
    <lineage>
        <taxon>Eukaryota</taxon>
        <taxon>Metazoa</taxon>
        <taxon>Spiralia</taxon>
        <taxon>Lophotrochozoa</taxon>
        <taxon>Platyhelminthes</taxon>
        <taxon>Cestoda</taxon>
        <taxon>Eucestoda</taxon>
        <taxon>Cyclophyllidea</taxon>
        <taxon>Mesocestoididae</taxon>
        <taxon>Mesocestoides</taxon>
    </lineage>
</organism>
<dbReference type="PANTHER" id="PTHR19134:SF562">
    <property type="entry name" value="PROTEIN-TYROSINE-PHOSPHATASE"/>
    <property type="match status" value="1"/>
</dbReference>
<evidence type="ECO:0000256" key="5">
    <source>
        <dbReference type="SAM" id="MobiDB-lite"/>
    </source>
</evidence>
<dbReference type="InterPro" id="IPR050348">
    <property type="entry name" value="Protein-Tyr_Phosphatase"/>
</dbReference>
<feature type="domain" description="Tyrosine-protein phosphatase" evidence="6">
    <location>
        <begin position="1"/>
        <end position="61"/>
    </location>
</feature>
<feature type="compositionally biased region" description="Polar residues" evidence="5">
    <location>
        <begin position="421"/>
        <end position="438"/>
    </location>
</feature>
<evidence type="ECO:0000313" key="8">
    <source>
        <dbReference type="WBParaSite" id="MCU_000005-RA"/>
    </source>
</evidence>
<dbReference type="PANTHER" id="PTHR19134">
    <property type="entry name" value="RECEPTOR-TYPE TYROSINE-PROTEIN PHOSPHATASE"/>
    <property type="match status" value="1"/>
</dbReference>
<keyword evidence="4" id="KW-0904">Protein phosphatase</keyword>